<evidence type="ECO:0000313" key="3">
    <source>
        <dbReference type="Proteomes" id="UP000076420"/>
    </source>
</evidence>
<dbReference type="AlphaFoldDB" id="A0A2C9L137"/>
<dbReference type="VEuPathDB" id="VectorBase:BGLB025903"/>
<dbReference type="Proteomes" id="UP001165740">
    <property type="component" value="Chromosome 15"/>
</dbReference>
<evidence type="ECO:0000313" key="4">
    <source>
        <dbReference type="Proteomes" id="UP001165740"/>
    </source>
</evidence>
<keyword evidence="1" id="KW-0732">Signal</keyword>
<sequence length="110" mass="11843">MNTASLVVIAVAVICGVSAFVCPRCTHPNDPNSCTETHNCTNANQDTCHLNINTVNGHSRVQYVCQIAANCHLHETQHCDLTVDGHCIFCCDSIAACKVQRDGLFPSSGR</sequence>
<keyword evidence="4" id="KW-1185">Reference proteome</keyword>
<evidence type="ECO:0000256" key="1">
    <source>
        <dbReference type="SAM" id="SignalP"/>
    </source>
</evidence>
<dbReference type="VEuPathDB" id="VectorBase:BGLAX_029782"/>
<dbReference type="Proteomes" id="UP000076420">
    <property type="component" value="Unassembled WGS sequence"/>
</dbReference>
<evidence type="ECO:0000313" key="2">
    <source>
        <dbReference type="EnsemblMetazoa" id="BGLB025903-PA"/>
    </source>
</evidence>
<dbReference type="GeneID" id="106055648"/>
<reference evidence="5" key="2">
    <citation type="submission" date="2025-04" db="UniProtKB">
        <authorList>
            <consortium name="RefSeq"/>
        </authorList>
    </citation>
    <scope>IDENTIFICATION</scope>
</reference>
<dbReference type="RefSeq" id="XP_013067457.1">
    <property type="nucleotide sequence ID" value="XM_013212003.2"/>
</dbReference>
<dbReference type="EnsemblMetazoa" id="BGLB025903-RA">
    <property type="protein sequence ID" value="BGLB025903-PA"/>
    <property type="gene ID" value="BGLB025903"/>
</dbReference>
<feature type="signal peptide" evidence="1">
    <location>
        <begin position="1"/>
        <end position="19"/>
    </location>
</feature>
<accession>A0A2C9L137</accession>
<name>A0A2C9L137_BIOGL</name>
<reference evidence="2" key="1">
    <citation type="submission" date="2020-05" db="UniProtKB">
        <authorList>
            <consortium name="EnsemblMetazoa"/>
        </authorList>
    </citation>
    <scope>IDENTIFICATION</scope>
    <source>
        <strain evidence="2">BB02</strain>
    </source>
</reference>
<organism evidence="2 3">
    <name type="scientific">Biomphalaria glabrata</name>
    <name type="common">Bloodfluke planorb</name>
    <name type="synonym">Freshwater snail</name>
    <dbReference type="NCBI Taxonomy" id="6526"/>
    <lineage>
        <taxon>Eukaryota</taxon>
        <taxon>Metazoa</taxon>
        <taxon>Spiralia</taxon>
        <taxon>Lophotrochozoa</taxon>
        <taxon>Mollusca</taxon>
        <taxon>Gastropoda</taxon>
        <taxon>Heterobranchia</taxon>
        <taxon>Euthyneura</taxon>
        <taxon>Panpulmonata</taxon>
        <taxon>Hygrophila</taxon>
        <taxon>Lymnaeoidea</taxon>
        <taxon>Planorbidae</taxon>
        <taxon>Biomphalaria</taxon>
    </lineage>
</organism>
<gene>
    <name evidence="2" type="primary">106055648</name>
    <name evidence="5" type="synonym">LOC106055648</name>
</gene>
<evidence type="ECO:0000313" key="5">
    <source>
        <dbReference type="RefSeq" id="XP_013067457.1"/>
    </source>
</evidence>
<protein>
    <submittedName>
        <fullName evidence="5">Uncharacterized protein LOC106055648</fullName>
    </submittedName>
</protein>
<dbReference type="OrthoDB" id="10268883at2759"/>
<dbReference type="KEGG" id="bgt:106055648"/>
<feature type="chain" id="PRO_5044573257" evidence="1">
    <location>
        <begin position="20"/>
        <end position="110"/>
    </location>
</feature>
<proteinExistence type="predicted"/>